<evidence type="ECO:0000256" key="3">
    <source>
        <dbReference type="ARBA" id="ARBA00009677"/>
    </source>
</evidence>
<dbReference type="GO" id="GO:0005576">
    <property type="term" value="C:extracellular region"/>
    <property type="evidence" value="ECO:0007669"/>
    <property type="project" value="UniProtKB-SubCell"/>
</dbReference>
<comment type="similarity">
    <text evidence="3 7">Belongs to the flagella basal body rod proteins family.</text>
</comment>
<evidence type="ECO:0000313" key="11">
    <source>
        <dbReference type="Proteomes" id="UP000220702"/>
    </source>
</evidence>
<reference evidence="10 11" key="1">
    <citation type="submission" date="2017-09" db="EMBL/GenBank/DDBJ databases">
        <title>Large-scale bioinformatics analysis of Bacillus genomes uncovers conserved roles of natural products in bacterial physiology.</title>
        <authorList>
            <consortium name="Agbiome Team Llc"/>
            <person name="Bleich R.M."/>
            <person name="Grubbs K.J."/>
            <person name="Santa Maria K.C."/>
            <person name="Allen S.E."/>
            <person name="Farag S."/>
            <person name="Shank E.A."/>
            <person name="Bowers A."/>
        </authorList>
    </citation>
    <scope>NUCLEOTIDE SEQUENCE [LARGE SCALE GENOMIC DNA]</scope>
    <source>
        <strain evidence="10 11">AFS089089</strain>
    </source>
</reference>
<dbReference type="InterPro" id="IPR053927">
    <property type="entry name" value="FlgK_helical"/>
</dbReference>
<comment type="caution">
    <text evidence="10">The sequence shown here is derived from an EMBL/GenBank/DDBJ whole genome shotgun (WGS) entry which is preliminary data.</text>
</comment>
<dbReference type="InterPro" id="IPR002371">
    <property type="entry name" value="FlgK"/>
</dbReference>
<dbReference type="SUPFAM" id="SSF64518">
    <property type="entry name" value="Phase 1 flagellin"/>
    <property type="match status" value="1"/>
</dbReference>
<evidence type="ECO:0000259" key="9">
    <source>
        <dbReference type="Pfam" id="PF22638"/>
    </source>
</evidence>
<evidence type="ECO:0000256" key="2">
    <source>
        <dbReference type="ARBA" id="ARBA00004613"/>
    </source>
</evidence>
<name>A0A9X6YAL2_BACTU</name>
<keyword evidence="10" id="KW-0282">Flagellum</keyword>
<dbReference type="NCBIfam" id="TIGR02492">
    <property type="entry name" value="flgK_ends"/>
    <property type="match status" value="1"/>
</dbReference>
<dbReference type="Pfam" id="PF22638">
    <property type="entry name" value="FlgK_D1"/>
    <property type="match status" value="1"/>
</dbReference>
<keyword evidence="10" id="KW-0966">Cell projection</keyword>
<dbReference type="PRINTS" id="PR01005">
    <property type="entry name" value="FLGHOOKAP1"/>
</dbReference>
<evidence type="ECO:0000259" key="8">
    <source>
        <dbReference type="Pfam" id="PF06429"/>
    </source>
</evidence>
<proteinExistence type="inferred from homology"/>
<keyword evidence="6 7" id="KW-0975">Bacterial flagellum</keyword>
<dbReference type="GO" id="GO:0044780">
    <property type="term" value="P:bacterial-type flagellum assembly"/>
    <property type="evidence" value="ECO:0007669"/>
    <property type="project" value="InterPro"/>
</dbReference>
<evidence type="ECO:0000256" key="6">
    <source>
        <dbReference type="ARBA" id="ARBA00023143"/>
    </source>
</evidence>
<dbReference type="PANTHER" id="PTHR30033:SF1">
    <property type="entry name" value="FLAGELLAR HOOK-ASSOCIATED PROTEIN 1"/>
    <property type="match status" value="1"/>
</dbReference>
<dbReference type="EMBL" id="NVNL01000017">
    <property type="protein sequence ID" value="PEA89449.1"/>
    <property type="molecule type" value="Genomic_DNA"/>
</dbReference>
<gene>
    <name evidence="7" type="primary">flgK</name>
    <name evidence="10" type="ORF">CON71_14525</name>
</gene>
<dbReference type="PANTHER" id="PTHR30033">
    <property type="entry name" value="FLAGELLAR HOOK-ASSOCIATED PROTEIN 1"/>
    <property type="match status" value="1"/>
</dbReference>
<sequence length="432" mass="48165">MRLSDYNTPLSGMLAAQMGLQTTKQNLSNIHTPGYVRQMVNYGSVGASNGHTPEQRIGYGVQTLGVDRITDEVKTKQFNDQLSQLSYYNYMNSTLSRVESMVGTTGKNSLSSLMDGFFNAFREVAKNPEQPNYYDTLISETGKFTSQVNRLAKNLDTVEAQTAEDIEAHVNEFNRLAASLAEANHKIGQAGTQVPNQLLDERDRIVTEMSKYANIEVSYESMNPNIASVRMNGVLTVNGQDTYPLQLNKEKDPMSVEIYGSEISVTSGAIKSAIDTKAKIVEYKKNLEDLMSSMKNQVNTVMGKDFFVGDHAKDMKLNPEFQKDISKMKISAETANKLAAVTEDDYKEGLSYKQALDQFIVRVASDKSAVNGYQKIHGDLLEGIQQEKMSVEGVNMEEEMVNLMAFQKYFVANSKAITTMNEVFDSLFSIIR</sequence>
<evidence type="ECO:0000256" key="4">
    <source>
        <dbReference type="ARBA" id="ARBA00016244"/>
    </source>
</evidence>
<keyword evidence="5 7" id="KW-0964">Secreted</keyword>
<comment type="subcellular location">
    <subcellularLocation>
        <location evidence="1 7">Bacterial flagellum</location>
    </subcellularLocation>
    <subcellularLocation>
        <location evidence="2 7">Secreted</location>
    </subcellularLocation>
</comment>
<evidence type="ECO:0000256" key="7">
    <source>
        <dbReference type="RuleBase" id="RU362065"/>
    </source>
</evidence>
<keyword evidence="10" id="KW-0969">Cilium</keyword>
<evidence type="ECO:0000256" key="1">
    <source>
        <dbReference type="ARBA" id="ARBA00004365"/>
    </source>
</evidence>
<organism evidence="10 11">
    <name type="scientific">Bacillus thuringiensis</name>
    <dbReference type="NCBI Taxonomy" id="1428"/>
    <lineage>
        <taxon>Bacteria</taxon>
        <taxon>Bacillati</taxon>
        <taxon>Bacillota</taxon>
        <taxon>Bacilli</taxon>
        <taxon>Bacillales</taxon>
        <taxon>Bacillaceae</taxon>
        <taxon>Bacillus</taxon>
        <taxon>Bacillus cereus group</taxon>
    </lineage>
</organism>
<dbReference type="RefSeq" id="WP_001239718.1">
    <property type="nucleotide sequence ID" value="NZ_JAMXJR010000001.1"/>
</dbReference>
<dbReference type="InterPro" id="IPR010930">
    <property type="entry name" value="Flg_bb/hook_C_dom"/>
</dbReference>
<dbReference type="AlphaFoldDB" id="A0A9X6YAL2"/>
<accession>A0A9X6YAL2</accession>
<feature type="domain" description="Flagellar hook-associated protein FlgK helical" evidence="9">
    <location>
        <begin position="95"/>
        <end position="304"/>
    </location>
</feature>
<protein>
    <recommendedName>
        <fullName evidence="4 7">Flagellar hook-associated protein 1</fullName>
        <shortName evidence="7">HAP1</shortName>
    </recommendedName>
</protein>
<evidence type="ECO:0000256" key="5">
    <source>
        <dbReference type="ARBA" id="ARBA00022525"/>
    </source>
</evidence>
<dbReference type="Proteomes" id="UP000220702">
    <property type="component" value="Unassembled WGS sequence"/>
</dbReference>
<evidence type="ECO:0000313" key="10">
    <source>
        <dbReference type="EMBL" id="PEA89449.1"/>
    </source>
</evidence>
<dbReference type="GO" id="GO:0009424">
    <property type="term" value="C:bacterial-type flagellum hook"/>
    <property type="evidence" value="ECO:0007669"/>
    <property type="project" value="UniProtKB-UniRule"/>
</dbReference>
<dbReference type="Pfam" id="PF06429">
    <property type="entry name" value="Flg_bbr_C"/>
    <property type="match status" value="1"/>
</dbReference>
<feature type="domain" description="Flagellar basal-body/hook protein C-terminal" evidence="8">
    <location>
        <begin position="386"/>
        <end position="427"/>
    </location>
</feature>
<dbReference type="GO" id="GO:0005198">
    <property type="term" value="F:structural molecule activity"/>
    <property type="evidence" value="ECO:0007669"/>
    <property type="project" value="UniProtKB-UniRule"/>
</dbReference>